<name>A0A1I7IFR9_9BURK</name>
<sequence>METARFTLYYDGHCPFCLASMRRLRDWNA</sequence>
<dbReference type="Proteomes" id="UP000199391">
    <property type="component" value="Unassembled WGS sequence"/>
</dbReference>
<dbReference type="EMBL" id="FPBO01000008">
    <property type="protein sequence ID" value="SFU71794.1"/>
    <property type="molecule type" value="Genomic_DNA"/>
</dbReference>
<reference evidence="2" key="1">
    <citation type="submission" date="2016-10" db="EMBL/GenBank/DDBJ databases">
        <authorList>
            <person name="Varghese N."/>
            <person name="Submissions S."/>
        </authorList>
    </citation>
    <scope>NUCLEOTIDE SEQUENCE [LARGE SCALE GENOMIC DNA]</scope>
    <source>
        <strain evidence="2">CGMCC 1.11014</strain>
    </source>
</reference>
<evidence type="ECO:0000313" key="2">
    <source>
        <dbReference type="Proteomes" id="UP000199391"/>
    </source>
</evidence>
<keyword evidence="2" id="KW-1185">Reference proteome</keyword>
<accession>A0A1I7IFR9</accession>
<gene>
    <name evidence="1" type="ORF">SAMN05216552_10089</name>
</gene>
<evidence type="ECO:0000313" key="1">
    <source>
        <dbReference type="EMBL" id="SFU71794.1"/>
    </source>
</evidence>
<organism evidence="1 2">
    <name type="scientific">Pseudoduganella namucuonensis</name>
    <dbReference type="NCBI Taxonomy" id="1035707"/>
    <lineage>
        <taxon>Bacteria</taxon>
        <taxon>Pseudomonadati</taxon>
        <taxon>Pseudomonadota</taxon>
        <taxon>Betaproteobacteria</taxon>
        <taxon>Burkholderiales</taxon>
        <taxon>Oxalobacteraceae</taxon>
        <taxon>Telluria group</taxon>
        <taxon>Pseudoduganella</taxon>
    </lineage>
</organism>
<protein>
    <recommendedName>
        <fullName evidence="3">DUF393 domain-containing protein</fullName>
    </recommendedName>
</protein>
<evidence type="ECO:0008006" key="3">
    <source>
        <dbReference type="Google" id="ProtNLM"/>
    </source>
</evidence>
<proteinExistence type="predicted"/>
<dbReference type="AlphaFoldDB" id="A0A1I7IFR9"/>